<sequence>METVLSEIGVVEINTIYTTSFFILIVTGSFSAILFSWHACFMFLEIKLEKKLKAHLLAPILIFLPDLFTKKGNYHRIKFLRYISIFLVCFFLLFVLSDTKGQLSLE</sequence>
<gene>
    <name evidence="2" type="ORF">AZO1586I_910</name>
</gene>
<keyword evidence="3" id="KW-1185">Reference proteome</keyword>
<evidence type="ECO:0000256" key="1">
    <source>
        <dbReference type="SAM" id="Phobius"/>
    </source>
</evidence>
<dbReference type="EMBL" id="CAHJWF010000228">
    <property type="protein sequence ID" value="CAB5502134.1"/>
    <property type="molecule type" value="Genomic_DNA"/>
</dbReference>
<evidence type="ECO:0000313" key="2">
    <source>
        <dbReference type="EMBL" id="CAB5502134.1"/>
    </source>
</evidence>
<name>A0ABN7GA89_9GAMM</name>
<keyword evidence="1" id="KW-0472">Membrane</keyword>
<protein>
    <submittedName>
        <fullName evidence="2">Uncharacterized protein</fullName>
    </submittedName>
</protein>
<proteinExistence type="predicted"/>
<feature type="transmembrane region" description="Helical" evidence="1">
    <location>
        <begin position="20"/>
        <end position="44"/>
    </location>
</feature>
<comment type="caution">
    <text evidence="2">The sequence shown here is derived from an EMBL/GenBank/DDBJ whole genome shotgun (WGS) entry which is preliminary data.</text>
</comment>
<evidence type="ECO:0000313" key="3">
    <source>
        <dbReference type="Proteomes" id="UP000626656"/>
    </source>
</evidence>
<dbReference type="Proteomes" id="UP000626656">
    <property type="component" value="Unassembled WGS sequence"/>
</dbReference>
<keyword evidence="1" id="KW-1133">Transmembrane helix</keyword>
<reference evidence="2 3" key="1">
    <citation type="submission" date="2020-05" db="EMBL/GenBank/DDBJ databases">
        <authorList>
            <person name="Petersen J."/>
            <person name="Sayavedra L."/>
        </authorList>
    </citation>
    <scope>NUCLEOTIDE SEQUENCE [LARGE SCALE GENOMIC DNA]</scope>
    <source>
        <strain evidence="2">B azoricus SOX ET2 1586I</strain>
    </source>
</reference>
<keyword evidence="1" id="KW-0812">Transmembrane</keyword>
<feature type="transmembrane region" description="Helical" evidence="1">
    <location>
        <begin position="79"/>
        <end position="97"/>
    </location>
</feature>
<accession>A0ABN7GA89</accession>
<organism evidence="2 3">
    <name type="scientific">Bathymodiolus thermophilus thioautotrophic gill symbiont</name>
    <dbReference type="NCBI Taxonomy" id="2360"/>
    <lineage>
        <taxon>Bacteria</taxon>
        <taxon>Pseudomonadati</taxon>
        <taxon>Pseudomonadota</taxon>
        <taxon>Gammaproteobacteria</taxon>
        <taxon>sulfur-oxidizing symbionts</taxon>
    </lineage>
</organism>